<name>A0A8T0ISM3_CERPU</name>
<keyword evidence="5" id="KW-0472">Membrane</keyword>
<dbReference type="PANTHER" id="PTHR11062:SF329">
    <property type="entry name" value="EXOSTOSIN GT47 DOMAIN-CONTAINING PROTEIN"/>
    <property type="match status" value="1"/>
</dbReference>
<gene>
    <name evidence="7" type="ORF">KC19_2G008900</name>
</gene>
<dbReference type="GO" id="GO:0016757">
    <property type="term" value="F:glycosyltransferase activity"/>
    <property type="evidence" value="ECO:0007669"/>
    <property type="project" value="InterPro"/>
</dbReference>
<keyword evidence="5" id="KW-0812">Transmembrane</keyword>
<evidence type="ECO:0000256" key="3">
    <source>
        <dbReference type="ARBA" id="ARBA00022968"/>
    </source>
</evidence>
<comment type="similarity">
    <text evidence="2">Belongs to the glycosyltransferase 47 family.</text>
</comment>
<dbReference type="PANTHER" id="PTHR11062">
    <property type="entry name" value="EXOSTOSIN HEPARAN SULFATE GLYCOSYLTRANSFERASE -RELATED"/>
    <property type="match status" value="1"/>
</dbReference>
<dbReference type="InterPro" id="IPR040911">
    <property type="entry name" value="Exostosin_GT47"/>
</dbReference>
<evidence type="ECO:0000256" key="2">
    <source>
        <dbReference type="ARBA" id="ARBA00010271"/>
    </source>
</evidence>
<feature type="domain" description="Exostosin GT47" evidence="6">
    <location>
        <begin position="116"/>
        <end position="373"/>
    </location>
</feature>
<reference evidence="7" key="1">
    <citation type="submission" date="2020-06" db="EMBL/GenBank/DDBJ databases">
        <title>WGS assembly of Ceratodon purpureus strain R40.</title>
        <authorList>
            <person name="Carey S.B."/>
            <person name="Jenkins J."/>
            <person name="Shu S."/>
            <person name="Lovell J.T."/>
            <person name="Sreedasyam A."/>
            <person name="Maumus F."/>
            <person name="Tiley G.P."/>
            <person name="Fernandez-Pozo N."/>
            <person name="Barry K."/>
            <person name="Chen C."/>
            <person name="Wang M."/>
            <person name="Lipzen A."/>
            <person name="Daum C."/>
            <person name="Saski C.A."/>
            <person name="Payton A.C."/>
            <person name="Mcbreen J.C."/>
            <person name="Conrad R.E."/>
            <person name="Kollar L.M."/>
            <person name="Olsson S."/>
            <person name="Huttunen S."/>
            <person name="Landis J.B."/>
            <person name="Wickett N.J."/>
            <person name="Johnson M.G."/>
            <person name="Rensing S.A."/>
            <person name="Grimwood J."/>
            <person name="Schmutz J."/>
            <person name="Mcdaniel S.F."/>
        </authorList>
    </citation>
    <scope>NUCLEOTIDE SEQUENCE</scope>
    <source>
        <strain evidence="7">R40</strain>
    </source>
</reference>
<comment type="caution">
    <text evidence="7">The sequence shown here is derived from an EMBL/GenBank/DDBJ whole genome shotgun (WGS) entry which is preliminary data.</text>
</comment>
<sequence>MSTIREAPEPKISPYLQFLYGLFNFLLLGVMIFSFLSVGGFTKFPGVHISNTVDSPLAQPELHKVPQGLTPGGARDQGKTWHTPDRFPQCSMDVCFNYSRCDDMEELLVYQYDMENSPSWFFKDAWKRSRYYTIDPEKACVFLVTVDMRLENGPLLKSLPHWNNGLNHIVVSIADTWVSTQASAGSNSIDMASTMTSITHQSTYRAGFDISVPVPQRKFYPSLQRLKALDKKYFLTFKGTRYLQDPGVGGFRSNPILRKMHNGDDIIVATTCKQAKLNGVSLRQPEVEAECEKDQLIYNEFKFDDLMNSTFGLIPAGRGPSSFRLLEVLSAGTIPVVISDNFVLPFDSLIEWRRCLFVFPTSQMQRIVPTLRSLNRKEIELRREYCLFIYRKFFVDDDKIVETTAMALEARFFGVIPKLIPKVPLPPRHLNLEQPLPKSL</sequence>
<dbReference type="Pfam" id="PF03016">
    <property type="entry name" value="Exostosin_GT47"/>
    <property type="match status" value="1"/>
</dbReference>
<dbReference type="AlphaFoldDB" id="A0A8T0ISM3"/>
<dbReference type="GO" id="GO:0000139">
    <property type="term" value="C:Golgi membrane"/>
    <property type="evidence" value="ECO:0007669"/>
    <property type="project" value="UniProtKB-SubCell"/>
</dbReference>
<dbReference type="InterPro" id="IPR004263">
    <property type="entry name" value="Exostosin"/>
</dbReference>
<evidence type="ECO:0000256" key="5">
    <source>
        <dbReference type="SAM" id="Phobius"/>
    </source>
</evidence>
<protein>
    <recommendedName>
        <fullName evidence="6">Exostosin GT47 domain-containing protein</fullName>
    </recommendedName>
</protein>
<keyword evidence="3" id="KW-0735">Signal-anchor</keyword>
<evidence type="ECO:0000259" key="6">
    <source>
        <dbReference type="Pfam" id="PF03016"/>
    </source>
</evidence>
<comment type="subcellular location">
    <subcellularLocation>
        <location evidence="1">Golgi apparatus membrane</location>
        <topology evidence="1">Single-pass type II membrane protein</topology>
    </subcellularLocation>
</comment>
<dbReference type="EMBL" id="CM026422">
    <property type="protein sequence ID" value="KAG0585403.1"/>
    <property type="molecule type" value="Genomic_DNA"/>
</dbReference>
<accession>A0A8T0ISM3</accession>
<feature type="transmembrane region" description="Helical" evidence="5">
    <location>
        <begin position="21"/>
        <end position="41"/>
    </location>
</feature>
<evidence type="ECO:0000313" key="7">
    <source>
        <dbReference type="EMBL" id="KAG0585403.1"/>
    </source>
</evidence>
<proteinExistence type="inferred from homology"/>
<evidence type="ECO:0000313" key="8">
    <source>
        <dbReference type="Proteomes" id="UP000822688"/>
    </source>
</evidence>
<evidence type="ECO:0000256" key="1">
    <source>
        <dbReference type="ARBA" id="ARBA00004323"/>
    </source>
</evidence>
<keyword evidence="4" id="KW-0333">Golgi apparatus</keyword>
<dbReference type="Proteomes" id="UP000822688">
    <property type="component" value="Chromosome 2"/>
</dbReference>
<organism evidence="7 8">
    <name type="scientific">Ceratodon purpureus</name>
    <name type="common">Fire moss</name>
    <name type="synonym">Dicranum purpureum</name>
    <dbReference type="NCBI Taxonomy" id="3225"/>
    <lineage>
        <taxon>Eukaryota</taxon>
        <taxon>Viridiplantae</taxon>
        <taxon>Streptophyta</taxon>
        <taxon>Embryophyta</taxon>
        <taxon>Bryophyta</taxon>
        <taxon>Bryophytina</taxon>
        <taxon>Bryopsida</taxon>
        <taxon>Dicranidae</taxon>
        <taxon>Pseudoditrichales</taxon>
        <taxon>Ditrichaceae</taxon>
        <taxon>Ceratodon</taxon>
    </lineage>
</organism>
<keyword evidence="5" id="KW-1133">Transmembrane helix</keyword>
<keyword evidence="8" id="KW-1185">Reference proteome</keyword>
<evidence type="ECO:0000256" key="4">
    <source>
        <dbReference type="ARBA" id="ARBA00023034"/>
    </source>
</evidence>